<evidence type="ECO:0000256" key="4">
    <source>
        <dbReference type="ARBA" id="ARBA00004406"/>
    </source>
</evidence>
<keyword evidence="6 14" id="KW-0349">Heme</keyword>
<comment type="caution">
    <text evidence="16">The sequence shown here is derived from an EMBL/GenBank/DDBJ whole genome shotgun (WGS) entry which is preliminary data.</text>
</comment>
<dbReference type="GO" id="GO:0006082">
    <property type="term" value="P:organic acid metabolic process"/>
    <property type="evidence" value="ECO:0007669"/>
    <property type="project" value="TreeGrafter"/>
</dbReference>
<keyword evidence="10 15" id="KW-0560">Oxidoreductase</keyword>
<keyword evidence="9" id="KW-0492">Microsome</keyword>
<evidence type="ECO:0000313" key="16">
    <source>
        <dbReference type="EMBL" id="KAF7987707.1"/>
    </source>
</evidence>
<evidence type="ECO:0000256" key="2">
    <source>
        <dbReference type="ARBA" id="ARBA00003690"/>
    </source>
</evidence>
<dbReference type="InterPro" id="IPR001128">
    <property type="entry name" value="Cyt_P450"/>
</dbReference>
<gene>
    <name evidence="16" type="ORF">HCN44_003570</name>
</gene>
<keyword evidence="8" id="KW-0256">Endoplasmic reticulum</keyword>
<sequence>MCYSFVTGKPNNTPPGLLRLPLWGSYWFLLWGNYKFPHETIAYYVKKFKSKIISCYLGNAFVVIVNDYAGIKEVLNRKEFDGRAISDVMKIRAFGKTLGIFFNDAVEWHEQRRFALRNMRDFGFGRRHQEVENNFVEELTVMLDTIDNGPINNSEKSVVNGDLVYFPNILYPTCVNMLWSIMSGERFDRSEHDILRQFCIDASIFQAGGDTTGGATSMTAWLRHFGDIFSWKSFYNAHNGMINFFRMYLEKHGESLTEDEKESRGFMSTYLCKMKNLKSSNEAGFSVDQMLLVIEDFMFPAASAVPTVITNCIKYMMHYPEVMKKVQAEIDHVVGRGRVPKWDDRKDLIYTEATIREVMRIATITPLSVAHRAIQNTKLFGYDIPVDTIMMTNLTAMHNDPDTWGDPENFRPERFLNDQGQLGKDYSMPFGNGKRLCAGETFARFMVFGMFATLVQHYDFSFVDGEPMSLNDKIPGIIVQNPRAWIKLNPRH</sequence>
<dbReference type="InterPro" id="IPR036396">
    <property type="entry name" value="Cyt_P450_sf"/>
</dbReference>
<dbReference type="GO" id="GO:0005789">
    <property type="term" value="C:endoplasmic reticulum membrane"/>
    <property type="evidence" value="ECO:0007669"/>
    <property type="project" value="UniProtKB-SubCell"/>
</dbReference>
<dbReference type="InterPro" id="IPR002401">
    <property type="entry name" value="Cyt_P450_E_grp-I"/>
</dbReference>
<dbReference type="GO" id="GO:0020037">
    <property type="term" value="F:heme binding"/>
    <property type="evidence" value="ECO:0007669"/>
    <property type="project" value="InterPro"/>
</dbReference>
<dbReference type="GO" id="GO:0005506">
    <property type="term" value="F:iron ion binding"/>
    <property type="evidence" value="ECO:0007669"/>
    <property type="project" value="InterPro"/>
</dbReference>
<evidence type="ECO:0000256" key="8">
    <source>
        <dbReference type="ARBA" id="ARBA00022824"/>
    </source>
</evidence>
<dbReference type="PRINTS" id="PR00463">
    <property type="entry name" value="EP450I"/>
</dbReference>
<comment type="subcellular location">
    <subcellularLocation>
        <location evidence="4">Endoplasmic reticulum membrane</location>
        <topology evidence="4">Peripheral membrane protein</topology>
    </subcellularLocation>
    <subcellularLocation>
        <location evidence="3">Microsome membrane</location>
        <topology evidence="3">Peripheral membrane protein</topology>
    </subcellularLocation>
</comment>
<evidence type="ECO:0000256" key="11">
    <source>
        <dbReference type="ARBA" id="ARBA00023004"/>
    </source>
</evidence>
<dbReference type="GO" id="GO:0016712">
    <property type="term" value="F:oxidoreductase activity, acting on paired donors, with incorporation or reduction of molecular oxygen, reduced flavin or flavoprotein as one donor, and incorporation of one atom of oxygen"/>
    <property type="evidence" value="ECO:0007669"/>
    <property type="project" value="TreeGrafter"/>
</dbReference>
<evidence type="ECO:0000256" key="14">
    <source>
        <dbReference type="PIRSR" id="PIRSR602401-1"/>
    </source>
</evidence>
<organism evidence="16 17">
    <name type="scientific">Aphidius gifuensis</name>
    <name type="common">Parasitoid wasp</name>
    <dbReference type="NCBI Taxonomy" id="684658"/>
    <lineage>
        <taxon>Eukaryota</taxon>
        <taxon>Metazoa</taxon>
        <taxon>Ecdysozoa</taxon>
        <taxon>Arthropoda</taxon>
        <taxon>Hexapoda</taxon>
        <taxon>Insecta</taxon>
        <taxon>Pterygota</taxon>
        <taxon>Neoptera</taxon>
        <taxon>Endopterygota</taxon>
        <taxon>Hymenoptera</taxon>
        <taxon>Apocrita</taxon>
        <taxon>Ichneumonoidea</taxon>
        <taxon>Braconidae</taxon>
        <taxon>Aphidiinae</taxon>
        <taxon>Aphidius</taxon>
    </lineage>
</organism>
<evidence type="ECO:0000256" key="12">
    <source>
        <dbReference type="ARBA" id="ARBA00023033"/>
    </source>
</evidence>
<keyword evidence="17" id="KW-1185">Reference proteome</keyword>
<comment type="function">
    <text evidence="2">May be involved in the metabolism of insect hormones and in the breakdown of synthetic insecticides.</text>
</comment>
<evidence type="ECO:0000256" key="1">
    <source>
        <dbReference type="ARBA" id="ARBA00001971"/>
    </source>
</evidence>
<evidence type="ECO:0000256" key="15">
    <source>
        <dbReference type="RuleBase" id="RU000461"/>
    </source>
</evidence>
<comment type="similarity">
    <text evidence="5 15">Belongs to the cytochrome P450 family.</text>
</comment>
<protein>
    <recommendedName>
        <fullName evidence="18">Cytochrome P450</fullName>
    </recommendedName>
</protein>
<dbReference type="Proteomes" id="UP000639338">
    <property type="component" value="Unassembled WGS sequence"/>
</dbReference>
<keyword evidence="11 14" id="KW-0408">Iron</keyword>
<dbReference type="AlphaFoldDB" id="A0A835CKY8"/>
<dbReference type="SUPFAM" id="SSF48264">
    <property type="entry name" value="Cytochrome P450"/>
    <property type="match status" value="1"/>
</dbReference>
<keyword evidence="7 14" id="KW-0479">Metal-binding</keyword>
<dbReference type="FunFam" id="1.10.630.10:FF:000238">
    <property type="entry name" value="Cytochrome P450 2A6"/>
    <property type="match status" value="1"/>
</dbReference>
<dbReference type="Pfam" id="PF00067">
    <property type="entry name" value="p450"/>
    <property type="match status" value="1"/>
</dbReference>
<evidence type="ECO:0000256" key="3">
    <source>
        <dbReference type="ARBA" id="ARBA00004174"/>
    </source>
</evidence>
<evidence type="ECO:0000256" key="5">
    <source>
        <dbReference type="ARBA" id="ARBA00010617"/>
    </source>
</evidence>
<keyword evidence="12 15" id="KW-0503">Monooxygenase</keyword>
<dbReference type="GO" id="GO:0006805">
    <property type="term" value="P:xenobiotic metabolic process"/>
    <property type="evidence" value="ECO:0007669"/>
    <property type="project" value="TreeGrafter"/>
</dbReference>
<keyword evidence="13" id="KW-0472">Membrane</keyword>
<dbReference type="InterPro" id="IPR017972">
    <property type="entry name" value="Cyt_P450_CS"/>
</dbReference>
<evidence type="ECO:0000256" key="10">
    <source>
        <dbReference type="ARBA" id="ARBA00023002"/>
    </source>
</evidence>
<dbReference type="InterPro" id="IPR050182">
    <property type="entry name" value="Cytochrome_P450_fam2"/>
</dbReference>
<evidence type="ECO:0000313" key="17">
    <source>
        <dbReference type="Proteomes" id="UP000639338"/>
    </source>
</evidence>
<reference evidence="16 17" key="1">
    <citation type="submission" date="2020-08" db="EMBL/GenBank/DDBJ databases">
        <title>Aphidius gifuensis genome sequencing and assembly.</title>
        <authorList>
            <person name="Du Z."/>
        </authorList>
    </citation>
    <scope>NUCLEOTIDE SEQUENCE [LARGE SCALE GENOMIC DNA]</scope>
    <source>
        <strain evidence="16">YNYX2018</strain>
        <tissue evidence="16">Adults</tissue>
    </source>
</reference>
<dbReference type="PRINTS" id="PR00385">
    <property type="entry name" value="P450"/>
</dbReference>
<name>A0A835CKY8_APHGI</name>
<dbReference type="PANTHER" id="PTHR24300">
    <property type="entry name" value="CYTOCHROME P450 508A4-RELATED"/>
    <property type="match status" value="1"/>
</dbReference>
<evidence type="ECO:0008006" key="18">
    <source>
        <dbReference type="Google" id="ProtNLM"/>
    </source>
</evidence>
<dbReference type="PANTHER" id="PTHR24300:SF376">
    <property type="entry name" value="CYTOCHROME P450 15A1"/>
    <property type="match status" value="1"/>
</dbReference>
<feature type="binding site" description="axial binding residue" evidence="14">
    <location>
        <position position="437"/>
    </location>
    <ligand>
        <name>heme</name>
        <dbReference type="ChEBI" id="CHEBI:30413"/>
    </ligand>
    <ligandPart>
        <name>Fe</name>
        <dbReference type="ChEBI" id="CHEBI:18248"/>
    </ligandPart>
</feature>
<dbReference type="Gene3D" id="1.10.630.10">
    <property type="entry name" value="Cytochrome P450"/>
    <property type="match status" value="1"/>
</dbReference>
<dbReference type="GO" id="GO:0008395">
    <property type="term" value="F:steroid hydroxylase activity"/>
    <property type="evidence" value="ECO:0007669"/>
    <property type="project" value="TreeGrafter"/>
</dbReference>
<comment type="cofactor">
    <cofactor evidence="1 14">
        <name>heme</name>
        <dbReference type="ChEBI" id="CHEBI:30413"/>
    </cofactor>
</comment>
<evidence type="ECO:0000256" key="9">
    <source>
        <dbReference type="ARBA" id="ARBA00022848"/>
    </source>
</evidence>
<dbReference type="OrthoDB" id="1103324at2759"/>
<dbReference type="EMBL" id="JACMRX010000006">
    <property type="protein sequence ID" value="KAF7987707.1"/>
    <property type="molecule type" value="Genomic_DNA"/>
</dbReference>
<evidence type="ECO:0000256" key="7">
    <source>
        <dbReference type="ARBA" id="ARBA00022723"/>
    </source>
</evidence>
<proteinExistence type="inferred from homology"/>
<evidence type="ECO:0000256" key="6">
    <source>
        <dbReference type="ARBA" id="ARBA00022617"/>
    </source>
</evidence>
<dbReference type="PROSITE" id="PS00086">
    <property type="entry name" value="CYTOCHROME_P450"/>
    <property type="match status" value="1"/>
</dbReference>
<accession>A0A835CKY8</accession>
<evidence type="ECO:0000256" key="13">
    <source>
        <dbReference type="ARBA" id="ARBA00023136"/>
    </source>
</evidence>